<comment type="subcellular location">
    <subcellularLocation>
        <location evidence="1">Mitochondrion inner membrane</location>
        <topology evidence="1">Peripheral membrane protein</topology>
        <orientation evidence="1">Intermembrane side</orientation>
    </subcellularLocation>
    <subcellularLocation>
        <location evidence="10">Mitochondrion outer membrane</location>
        <topology evidence="10">Peripheral membrane protein</topology>
        <orientation evidence="10">Intermembrane side</orientation>
    </subcellularLocation>
</comment>
<keyword evidence="7" id="KW-0496">Mitochondrion</keyword>
<organism evidence="14 15">
    <name type="scientific">Chloropicon roscoffensis</name>
    <dbReference type="NCBI Taxonomy" id="1461544"/>
    <lineage>
        <taxon>Eukaryota</taxon>
        <taxon>Viridiplantae</taxon>
        <taxon>Chlorophyta</taxon>
        <taxon>Chloropicophyceae</taxon>
        <taxon>Chloropicales</taxon>
        <taxon>Chloropicaceae</taxon>
        <taxon>Chloropicon</taxon>
    </lineage>
</organism>
<comment type="similarity">
    <text evidence="2">Belongs to the taffazin family.</text>
</comment>
<dbReference type="SUPFAM" id="SSF69593">
    <property type="entry name" value="Glycerol-3-phosphate (1)-acyltransferase"/>
    <property type="match status" value="1"/>
</dbReference>
<dbReference type="InterPro" id="IPR002123">
    <property type="entry name" value="Plipid/glycerol_acylTrfase"/>
</dbReference>
<dbReference type="CDD" id="cd07989">
    <property type="entry name" value="LPLAT_AGPAT-like"/>
    <property type="match status" value="1"/>
</dbReference>
<dbReference type="GO" id="GO:0005743">
    <property type="term" value="C:mitochondrial inner membrane"/>
    <property type="evidence" value="ECO:0007669"/>
    <property type="project" value="UniProtKB-SubCell"/>
</dbReference>
<evidence type="ECO:0000256" key="9">
    <source>
        <dbReference type="ARBA" id="ARBA00023315"/>
    </source>
</evidence>
<evidence type="ECO:0000256" key="3">
    <source>
        <dbReference type="ARBA" id="ARBA00022679"/>
    </source>
</evidence>
<evidence type="ECO:0000313" key="15">
    <source>
        <dbReference type="Proteomes" id="UP001472866"/>
    </source>
</evidence>
<feature type="domain" description="Phospholipid/glycerol acyltransferase" evidence="13">
    <location>
        <begin position="205"/>
        <end position="367"/>
    </location>
</feature>
<dbReference type="SMART" id="SM00563">
    <property type="entry name" value="PlsC"/>
    <property type="match status" value="1"/>
</dbReference>
<accession>A0AAX4PEY2</accession>
<keyword evidence="5" id="KW-0999">Mitochondrion inner membrane</keyword>
<gene>
    <name evidence="14" type="ORF">HKI87_10g63410</name>
</gene>
<evidence type="ECO:0000256" key="10">
    <source>
        <dbReference type="ARBA" id="ARBA00024323"/>
    </source>
</evidence>
<evidence type="ECO:0000256" key="5">
    <source>
        <dbReference type="ARBA" id="ARBA00022792"/>
    </source>
</evidence>
<sequence length="498" mass="54976">MPPGVSVGLVPFVKNHYREMLREHARLKQQLLVQFQQNKKKKGSSSSSKTKRRSAKPSPPGQQFSAQAIERVRGRGDGQASTYLTEEESRALRYGTRYAPASAVRKALSRWTDLIWAGGEAEEAGARQHAVRAPTSQTPVFKSPYAGTDYTTMTQADSELLRYLLIKAVGRFCQFWSRSLMKSCEVEGSGIMRDAIMGRDEGQALITVSNHASSIDDPFVTSVLVPDEALEGEGAFRWPSAQEAGPGSIDDAVNSNKVRWVMCATDRCFKSKLASSFFKAVQALPVERGSGLNQPSMRVASKLLSRGGWVHVFPEGTRSTTRELLKMKVGVGQLVVNVLRDLRSEHQRGENQRSRTPMIVPYYHEGMGDLLGKGMKFPKVGTSLRVVVGDPIEIEDLVRSFESGRLTEREVRIGVLRRVETALHQLKRKSEDADYLVTYNDPNLYSQAGAGAGAYRERDDVASGMEAVRGMWGRLRPLAVLAALEREGDRGAKALTGL</sequence>
<dbReference type="Pfam" id="PF01553">
    <property type="entry name" value="Acyltransferase"/>
    <property type="match status" value="1"/>
</dbReference>
<keyword evidence="4" id="KW-1000">Mitochondrion outer membrane</keyword>
<dbReference type="PANTHER" id="PTHR12497:SF0">
    <property type="entry name" value="TAFAZZIN"/>
    <property type="match status" value="1"/>
</dbReference>
<dbReference type="GO" id="GO:0005741">
    <property type="term" value="C:mitochondrial outer membrane"/>
    <property type="evidence" value="ECO:0007669"/>
    <property type="project" value="UniProtKB-SubCell"/>
</dbReference>
<evidence type="ECO:0000256" key="4">
    <source>
        <dbReference type="ARBA" id="ARBA00022787"/>
    </source>
</evidence>
<keyword evidence="3" id="KW-0808">Transferase</keyword>
<name>A0AAX4PEY2_9CHLO</name>
<evidence type="ECO:0000256" key="11">
    <source>
        <dbReference type="ARBA" id="ARBA00047906"/>
    </source>
</evidence>
<evidence type="ECO:0000256" key="6">
    <source>
        <dbReference type="ARBA" id="ARBA00023098"/>
    </source>
</evidence>
<evidence type="ECO:0000256" key="2">
    <source>
        <dbReference type="ARBA" id="ARBA00010524"/>
    </source>
</evidence>
<protein>
    <submittedName>
        <fullName evidence="14">Tafazzin</fullName>
    </submittedName>
</protein>
<keyword evidence="6" id="KW-0443">Lipid metabolism</keyword>
<dbReference type="GO" id="GO:0006644">
    <property type="term" value="P:phospholipid metabolic process"/>
    <property type="evidence" value="ECO:0007669"/>
    <property type="project" value="InterPro"/>
</dbReference>
<evidence type="ECO:0000256" key="8">
    <source>
        <dbReference type="ARBA" id="ARBA00023136"/>
    </source>
</evidence>
<dbReference type="PANTHER" id="PTHR12497">
    <property type="entry name" value="TAZ PROTEIN TAFAZZIN"/>
    <property type="match status" value="1"/>
</dbReference>
<evidence type="ECO:0000313" key="14">
    <source>
        <dbReference type="EMBL" id="WZN64784.1"/>
    </source>
</evidence>
<dbReference type="InterPro" id="IPR000872">
    <property type="entry name" value="Tafazzin"/>
</dbReference>
<dbReference type="AlphaFoldDB" id="A0AAX4PEY2"/>
<keyword evidence="9" id="KW-0012">Acyltransferase</keyword>
<keyword evidence="15" id="KW-1185">Reference proteome</keyword>
<comment type="catalytic activity">
    <reaction evidence="11">
        <text>1'-[1,2-diacyl-sn-glycero-3-phospho],3'-[1-acyl-sn-glycero-3-phospho]-glycerol + a 1,2-diacyl-sn-glycero-3-phosphocholine = a cardiolipin + a 1-acyl-sn-glycero-3-phosphocholine</text>
        <dbReference type="Rhea" id="RHEA:33731"/>
        <dbReference type="ChEBI" id="CHEBI:57643"/>
        <dbReference type="ChEBI" id="CHEBI:58168"/>
        <dbReference type="ChEBI" id="CHEBI:62237"/>
        <dbReference type="ChEBI" id="CHEBI:64743"/>
    </reaction>
    <physiologicalReaction direction="left-to-right" evidence="11">
        <dbReference type="Rhea" id="RHEA:33732"/>
    </physiologicalReaction>
    <physiologicalReaction direction="right-to-left" evidence="11">
        <dbReference type="Rhea" id="RHEA:33733"/>
    </physiologicalReaction>
</comment>
<dbReference type="GO" id="GO:0008374">
    <property type="term" value="F:O-acyltransferase activity"/>
    <property type="evidence" value="ECO:0007669"/>
    <property type="project" value="TreeGrafter"/>
</dbReference>
<evidence type="ECO:0000256" key="7">
    <source>
        <dbReference type="ARBA" id="ARBA00023128"/>
    </source>
</evidence>
<evidence type="ECO:0000259" key="13">
    <source>
        <dbReference type="SMART" id="SM00563"/>
    </source>
</evidence>
<reference evidence="14 15" key="1">
    <citation type="submission" date="2024-03" db="EMBL/GenBank/DDBJ databases">
        <title>Complete genome sequence of the green alga Chloropicon roscoffensis RCC1871.</title>
        <authorList>
            <person name="Lemieux C."/>
            <person name="Pombert J.-F."/>
            <person name="Otis C."/>
            <person name="Turmel M."/>
        </authorList>
    </citation>
    <scope>NUCLEOTIDE SEQUENCE [LARGE SCALE GENOMIC DNA]</scope>
    <source>
        <strain evidence="14 15">RCC1871</strain>
    </source>
</reference>
<evidence type="ECO:0000256" key="12">
    <source>
        <dbReference type="SAM" id="MobiDB-lite"/>
    </source>
</evidence>
<evidence type="ECO:0000256" key="1">
    <source>
        <dbReference type="ARBA" id="ARBA00004137"/>
    </source>
</evidence>
<proteinExistence type="inferred from homology"/>
<dbReference type="Proteomes" id="UP001472866">
    <property type="component" value="Chromosome 10"/>
</dbReference>
<feature type="compositionally biased region" description="Basic residues" evidence="12">
    <location>
        <begin position="38"/>
        <end position="55"/>
    </location>
</feature>
<dbReference type="EMBL" id="CP151510">
    <property type="protein sequence ID" value="WZN64784.1"/>
    <property type="molecule type" value="Genomic_DNA"/>
</dbReference>
<keyword evidence="8" id="KW-0472">Membrane</keyword>
<dbReference type="PRINTS" id="PR00979">
    <property type="entry name" value="TAFAZZIN"/>
</dbReference>
<feature type="region of interest" description="Disordered" evidence="12">
    <location>
        <begin position="35"/>
        <end position="67"/>
    </location>
</feature>